<dbReference type="Proteomes" id="UP001278500">
    <property type="component" value="Unassembled WGS sequence"/>
</dbReference>
<evidence type="ECO:0000313" key="3">
    <source>
        <dbReference type="EMBL" id="KAK3338114.1"/>
    </source>
</evidence>
<dbReference type="GeneID" id="87862301"/>
<evidence type="ECO:0000313" key="4">
    <source>
        <dbReference type="Proteomes" id="UP001278500"/>
    </source>
</evidence>
<reference evidence="3" key="1">
    <citation type="journal article" date="2023" name="Mol. Phylogenet. Evol.">
        <title>Genome-scale phylogeny and comparative genomics of the fungal order Sordariales.</title>
        <authorList>
            <person name="Hensen N."/>
            <person name="Bonometti L."/>
            <person name="Westerberg I."/>
            <person name="Brannstrom I.O."/>
            <person name="Guillou S."/>
            <person name="Cros-Aarteil S."/>
            <person name="Calhoun S."/>
            <person name="Haridas S."/>
            <person name="Kuo A."/>
            <person name="Mondo S."/>
            <person name="Pangilinan J."/>
            <person name="Riley R."/>
            <person name="LaButti K."/>
            <person name="Andreopoulos B."/>
            <person name="Lipzen A."/>
            <person name="Chen C."/>
            <person name="Yan M."/>
            <person name="Daum C."/>
            <person name="Ng V."/>
            <person name="Clum A."/>
            <person name="Steindorff A."/>
            <person name="Ohm R.A."/>
            <person name="Martin F."/>
            <person name="Silar P."/>
            <person name="Natvig D.O."/>
            <person name="Lalanne C."/>
            <person name="Gautier V."/>
            <person name="Ament-Velasquez S.L."/>
            <person name="Kruys A."/>
            <person name="Hutchinson M.I."/>
            <person name="Powell A.J."/>
            <person name="Barry K."/>
            <person name="Miller A.N."/>
            <person name="Grigoriev I.V."/>
            <person name="Debuchy R."/>
            <person name="Gladieux P."/>
            <person name="Hiltunen Thoren M."/>
            <person name="Johannesson H."/>
        </authorList>
    </citation>
    <scope>NUCLEOTIDE SEQUENCE</scope>
    <source>
        <strain evidence="3">CBS 560.94</strain>
    </source>
</reference>
<proteinExistence type="predicted"/>
<dbReference type="SMART" id="SM00248">
    <property type="entry name" value="ANK"/>
    <property type="match status" value="3"/>
</dbReference>
<evidence type="ECO:0000256" key="1">
    <source>
        <dbReference type="ARBA" id="ARBA00022737"/>
    </source>
</evidence>
<dbReference type="PANTHER" id="PTHR24198">
    <property type="entry name" value="ANKYRIN REPEAT AND PROTEIN KINASE DOMAIN-CONTAINING PROTEIN"/>
    <property type="match status" value="1"/>
</dbReference>
<dbReference type="InterPro" id="IPR002110">
    <property type="entry name" value="Ankyrin_rpt"/>
</dbReference>
<name>A0AAE0J749_9PEZI</name>
<accession>A0AAE0J749</accession>
<keyword evidence="1" id="KW-0677">Repeat</keyword>
<reference evidence="3" key="2">
    <citation type="submission" date="2023-06" db="EMBL/GenBank/DDBJ databases">
        <authorList>
            <consortium name="Lawrence Berkeley National Laboratory"/>
            <person name="Haridas S."/>
            <person name="Hensen N."/>
            <person name="Bonometti L."/>
            <person name="Westerberg I."/>
            <person name="Brannstrom I.O."/>
            <person name="Guillou S."/>
            <person name="Cros-Aarteil S."/>
            <person name="Calhoun S."/>
            <person name="Kuo A."/>
            <person name="Mondo S."/>
            <person name="Pangilinan J."/>
            <person name="Riley R."/>
            <person name="Labutti K."/>
            <person name="Andreopoulos B."/>
            <person name="Lipzen A."/>
            <person name="Chen C."/>
            <person name="Yanf M."/>
            <person name="Daum C."/>
            <person name="Ng V."/>
            <person name="Clum A."/>
            <person name="Steindorff A."/>
            <person name="Ohm R."/>
            <person name="Martin F."/>
            <person name="Silar P."/>
            <person name="Natvig D."/>
            <person name="Lalanne C."/>
            <person name="Gautier V."/>
            <person name="Ament-Velasquez S.L."/>
            <person name="Kruys A."/>
            <person name="Hutchinson M.I."/>
            <person name="Powell A.J."/>
            <person name="Barry K."/>
            <person name="Miller A.N."/>
            <person name="Grigoriev I.V."/>
            <person name="Debuchy R."/>
            <person name="Gladieux P."/>
            <person name="Thoren M.H."/>
            <person name="Johannesson H."/>
        </authorList>
    </citation>
    <scope>NUCLEOTIDE SEQUENCE</scope>
    <source>
        <strain evidence="3">CBS 560.94</strain>
    </source>
</reference>
<evidence type="ECO:0000256" key="2">
    <source>
        <dbReference type="ARBA" id="ARBA00023043"/>
    </source>
</evidence>
<dbReference type="Pfam" id="PF12796">
    <property type="entry name" value="Ank_2"/>
    <property type="match status" value="1"/>
</dbReference>
<dbReference type="SUPFAM" id="SSF48403">
    <property type="entry name" value="Ankyrin repeat"/>
    <property type="match status" value="1"/>
</dbReference>
<feature type="non-terminal residue" evidence="3">
    <location>
        <position position="1"/>
    </location>
</feature>
<dbReference type="AlphaFoldDB" id="A0AAE0J749"/>
<sequence length="99" mass="10876">LCLAAGNGHETVIKLLLDTGKVNLHWEELQTALWLAAQKGYEAIVKMLLDTGKVDANAQDWYERTALHRAAENGHEAVGKLLTQPFTIFPPARIDLGLA</sequence>
<gene>
    <name evidence="3" type="ORF">B0H65DRAFT_434685</name>
</gene>
<dbReference type="InterPro" id="IPR036770">
    <property type="entry name" value="Ankyrin_rpt-contain_sf"/>
</dbReference>
<keyword evidence="2" id="KW-0040">ANK repeat</keyword>
<comment type="caution">
    <text evidence="3">The sequence shown here is derived from an EMBL/GenBank/DDBJ whole genome shotgun (WGS) entry which is preliminary data.</text>
</comment>
<dbReference type="PANTHER" id="PTHR24198:SF165">
    <property type="entry name" value="ANKYRIN REPEAT-CONTAINING PROTEIN-RELATED"/>
    <property type="match status" value="1"/>
</dbReference>
<dbReference type="RefSeq" id="XP_062677565.1">
    <property type="nucleotide sequence ID" value="XM_062825147.1"/>
</dbReference>
<dbReference type="Gene3D" id="1.25.40.20">
    <property type="entry name" value="Ankyrin repeat-containing domain"/>
    <property type="match status" value="1"/>
</dbReference>
<protein>
    <submittedName>
        <fullName evidence="3">Ankyrin repeat-containing domain protein</fullName>
    </submittedName>
</protein>
<organism evidence="3 4">
    <name type="scientific">Neurospora tetraspora</name>
    <dbReference type="NCBI Taxonomy" id="94610"/>
    <lineage>
        <taxon>Eukaryota</taxon>
        <taxon>Fungi</taxon>
        <taxon>Dikarya</taxon>
        <taxon>Ascomycota</taxon>
        <taxon>Pezizomycotina</taxon>
        <taxon>Sordariomycetes</taxon>
        <taxon>Sordariomycetidae</taxon>
        <taxon>Sordariales</taxon>
        <taxon>Sordariaceae</taxon>
        <taxon>Neurospora</taxon>
    </lineage>
</organism>
<keyword evidence="4" id="KW-1185">Reference proteome</keyword>
<dbReference type="EMBL" id="JAUEPP010000008">
    <property type="protein sequence ID" value="KAK3338114.1"/>
    <property type="molecule type" value="Genomic_DNA"/>
</dbReference>